<organism evidence="1 2">
    <name type="scientific">Sulfurospirillum barnesii (strain ATCC 700032 / DSM 10660 / SES-3)</name>
    <dbReference type="NCBI Taxonomy" id="760154"/>
    <lineage>
        <taxon>Bacteria</taxon>
        <taxon>Pseudomonadati</taxon>
        <taxon>Campylobacterota</taxon>
        <taxon>Epsilonproteobacteria</taxon>
        <taxon>Campylobacterales</taxon>
        <taxon>Sulfurospirillaceae</taxon>
        <taxon>Sulfurospirillum</taxon>
    </lineage>
</organism>
<protein>
    <submittedName>
        <fullName evidence="1">Uncharacterized protein</fullName>
    </submittedName>
</protein>
<dbReference type="STRING" id="760154.Sulba_0336"/>
<dbReference type="HOGENOM" id="CLU_1937066_0_0_7"/>
<evidence type="ECO:0000313" key="2">
    <source>
        <dbReference type="Proteomes" id="UP000006176"/>
    </source>
</evidence>
<sequence>MARTFCVLIAFSQALFCSELFWFSYKIVTANSLVVYEQKNIASSMVPYEGKAEVLCTLKLSNSQNLPKEHFLKKNFDEILPCFYPLSTHLNSRSEQYLKHGRDRVELVIEPVRFTVDFKDEFATIKTVR</sequence>
<dbReference type="OrthoDB" id="5358713at2"/>
<reference evidence="1 2" key="1">
    <citation type="submission" date="2012-06" db="EMBL/GenBank/DDBJ databases">
        <title>Complete sequence of Sulfurospirillum barnesii SES-3.</title>
        <authorList>
            <consortium name="US DOE Joint Genome Institute"/>
            <person name="Lucas S."/>
            <person name="Han J."/>
            <person name="Lapidus A."/>
            <person name="Cheng J.-F."/>
            <person name="Goodwin L."/>
            <person name="Pitluck S."/>
            <person name="Peters L."/>
            <person name="Ovchinnikova G."/>
            <person name="Lu M."/>
            <person name="Detter J.C."/>
            <person name="Han C."/>
            <person name="Tapia R."/>
            <person name="Land M."/>
            <person name="Hauser L."/>
            <person name="Kyrpides N."/>
            <person name="Ivanova N."/>
            <person name="Pagani I."/>
            <person name="Stolz J."/>
            <person name="Arkin A."/>
            <person name="Dehal P."/>
            <person name="Oremland R."/>
            <person name="Saltikov C."/>
            <person name="Basu P."/>
            <person name="Hollibaugh J."/>
            <person name="Newman D."/>
            <person name="Stolyar S."/>
            <person name="Hazen T."/>
            <person name="Woyke T."/>
        </authorList>
    </citation>
    <scope>NUCLEOTIDE SEQUENCE [LARGE SCALE GENOMIC DNA]</scope>
    <source>
        <strain evidence="2">ATCC 700032 / DSM 10660 / SES-3</strain>
    </source>
</reference>
<dbReference type="Proteomes" id="UP000006176">
    <property type="component" value="Chromosome"/>
</dbReference>
<evidence type="ECO:0000313" key="1">
    <source>
        <dbReference type="EMBL" id="AFL67662.1"/>
    </source>
</evidence>
<dbReference type="EMBL" id="CP003333">
    <property type="protein sequence ID" value="AFL67662.1"/>
    <property type="molecule type" value="Genomic_DNA"/>
</dbReference>
<keyword evidence="2" id="KW-1185">Reference proteome</keyword>
<dbReference type="RefSeq" id="WP_014768543.1">
    <property type="nucleotide sequence ID" value="NC_018002.1"/>
</dbReference>
<accession>I3XUN8</accession>
<gene>
    <name evidence="1" type="ordered locus">Sulba_0336</name>
</gene>
<dbReference type="AlphaFoldDB" id="I3XUN8"/>
<proteinExistence type="predicted"/>
<dbReference type="KEGG" id="sba:Sulba_0336"/>
<name>I3XUN8_SULBS</name>